<keyword evidence="7" id="KW-0326">Glycosidase</keyword>
<evidence type="ECO:0000313" key="13">
    <source>
        <dbReference type="Proteomes" id="UP001152799"/>
    </source>
</evidence>
<gene>
    <name evidence="12" type="ORF">CEUTPL_LOCUS7380</name>
</gene>
<keyword evidence="10" id="KW-0732">Signal</keyword>
<dbReference type="PROSITE" id="PS01140">
    <property type="entry name" value="GLYCOSYL_HYDROL_F45"/>
    <property type="match status" value="1"/>
</dbReference>
<name>A0A9N9MLU5_9CUCU</name>
<sequence>MNSFIVLIFALAAYACAEPEIVPVPGGKSGSGITTRYWDCCKPSCAWRENLGQSGKTVPVRSCTKDGRSTCDIEQETGCYLNSTKASYMCSDQGPWAYNETISYGFVAASFKGGDDNSKCCSCVVLKFQGALLGKKLIAQITNTGGPLFQNHFDIAMHGGGVGPATFGCWNQWNAPFGGWGQPNGGECDQLPSDFQSGCRWRFNWLGVDNPDVEFEEIYCPHELTRITGLAAYACAEPEIIPVPGGISGSGITTHYWDCCKPSCAWWENLGESGKTVPVRSCTQDGRSTCDIEQETGCYLNSTKASYMCSDQGPWAYNETISYGFVAASFKGGDDNSKCCSCVLLKFQGKILGKQLIAQITNTGGPLFHNHFDIAMHGGGAGPATFGCWNQWNAPLGGWGSPISGVATVEECDELPSDYQAGCRWRFNWLGVENPDVEFEEIVCPQELTRITGCS</sequence>
<evidence type="ECO:0000256" key="9">
    <source>
        <dbReference type="PROSITE-ProRule" id="PRU10069"/>
    </source>
</evidence>
<evidence type="ECO:0000256" key="1">
    <source>
        <dbReference type="ARBA" id="ARBA00000966"/>
    </source>
</evidence>
<keyword evidence="4" id="KW-0378">Hydrolase</keyword>
<dbReference type="EC" id="3.2.1.4" evidence="3 9"/>
<keyword evidence="5" id="KW-0136">Cellulose degradation</keyword>
<evidence type="ECO:0000313" key="12">
    <source>
        <dbReference type="EMBL" id="CAG9766808.1"/>
    </source>
</evidence>
<dbReference type="InterPro" id="IPR036908">
    <property type="entry name" value="RlpA-like_sf"/>
</dbReference>
<dbReference type="AlphaFoldDB" id="A0A9N9MLU5"/>
<dbReference type="InterPro" id="IPR000334">
    <property type="entry name" value="Glyco_hydro_45"/>
</dbReference>
<dbReference type="SUPFAM" id="SSF50685">
    <property type="entry name" value="Barwin-like endoglucanases"/>
    <property type="match status" value="2"/>
</dbReference>
<comment type="catalytic activity">
    <reaction evidence="1 9">
        <text>Endohydrolysis of (1-&gt;4)-beta-D-glucosidic linkages in cellulose, lichenin and cereal beta-D-glucans.</text>
        <dbReference type="EC" id="3.2.1.4"/>
    </reaction>
</comment>
<evidence type="ECO:0000256" key="10">
    <source>
        <dbReference type="SAM" id="SignalP"/>
    </source>
</evidence>
<reference evidence="12" key="1">
    <citation type="submission" date="2022-01" db="EMBL/GenBank/DDBJ databases">
        <authorList>
            <person name="King R."/>
        </authorList>
    </citation>
    <scope>NUCLEOTIDE SEQUENCE</scope>
</reference>
<evidence type="ECO:0000256" key="2">
    <source>
        <dbReference type="ARBA" id="ARBA00007793"/>
    </source>
</evidence>
<feature type="domain" description="Glycosyl hydrolases family 45 active site" evidence="11">
    <location>
        <begin position="34"/>
        <end position="45"/>
    </location>
</feature>
<dbReference type="InterPro" id="IPR052288">
    <property type="entry name" value="GH45_Enzymes"/>
</dbReference>
<feature type="chain" id="PRO_5040263642" description="Cellulase" evidence="10">
    <location>
        <begin position="18"/>
        <end position="455"/>
    </location>
</feature>
<dbReference type="GO" id="GO:0008810">
    <property type="term" value="F:cellulase activity"/>
    <property type="evidence" value="ECO:0007669"/>
    <property type="project" value="UniProtKB-EC"/>
</dbReference>
<dbReference type="GO" id="GO:0030245">
    <property type="term" value="P:cellulose catabolic process"/>
    <property type="evidence" value="ECO:0007669"/>
    <property type="project" value="UniProtKB-KW"/>
</dbReference>
<dbReference type="PANTHER" id="PTHR39730">
    <property type="entry name" value="ENDOGLUCANASE 1"/>
    <property type="match status" value="1"/>
</dbReference>
<evidence type="ECO:0000256" key="7">
    <source>
        <dbReference type="ARBA" id="ARBA00023295"/>
    </source>
</evidence>
<feature type="active site" description="Nucleophile" evidence="9">
    <location>
        <position position="39"/>
    </location>
</feature>
<dbReference type="Gene3D" id="2.40.40.10">
    <property type="entry name" value="RlpA-like domain"/>
    <property type="match status" value="2"/>
</dbReference>
<organism evidence="12 13">
    <name type="scientific">Ceutorhynchus assimilis</name>
    <name type="common">cabbage seed weevil</name>
    <dbReference type="NCBI Taxonomy" id="467358"/>
    <lineage>
        <taxon>Eukaryota</taxon>
        <taxon>Metazoa</taxon>
        <taxon>Ecdysozoa</taxon>
        <taxon>Arthropoda</taxon>
        <taxon>Hexapoda</taxon>
        <taxon>Insecta</taxon>
        <taxon>Pterygota</taxon>
        <taxon>Neoptera</taxon>
        <taxon>Endopterygota</taxon>
        <taxon>Coleoptera</taxon>
        <taxon>Polyphaga</taxon>
        <taxon>Cucujiformia</taxon>
        <taxon>Curculionidae</taxon>
        <taxon>Ceutorhynchinae</taxon>
        <taxon>Ceutorhynchus</taxon>
    </lineage>
</organism>
<feature type="signal peptide" evidence="10">
    <location>
        <begin position="1"/>
        <end position="17"/>
    </location>
</feature>
<comment type="similarity">
    <text evidence="2">Belongs to the glycosyl hydrolase 45 (cellulase K) family.</text>
</comment>
<evidence type="ECO:0000256" key="5">
    <source>
        <dbReference type="ARBA" id="ARBA00023001"/>
    </source>
</evidence>
<evidence type="ECO:0000256" key="4">
    <source>
        <dbReference type="ARBA" id="ARBA00022801"/>
    </source>
</evidence>
<proteinExistence type="inferred from homology"/>
<accession>A0A9N9MLU5</accession>
<protein>
    <recommendedName>
        <fullName evidence="3 9">Cellulase</fullName>
        <ecNumber evidence="3 9">3.2.1.4</ecNumber>
    </recommendedName>
</protein>
<evidence type="ECO:0000256" key="3">
    <source>
        <dbReference type="ARBA" id="ARBA00012601"/>
    </source>
</evidence>
<evidence type="ECO:0000256" key="8">
    <source>
        <dbReference type="ARBA" id="ARBA00023326"/>
    </source>
</evidence>
<keyword evidence="6" id="KW-0119">Carbohydrate metabolism</keyword>
<keyword evidence="13" id="KW-1185">Reference proteome</keyword>
<dbReference type="OrthoDB" id="6756852at2759"/>
<dbReference type="Pfam" id="PF02015">
    <property type="entry name" value="Glyco_hydro_45"/>
    <property type="match status" value="2"/>
</dbReference>
<dbReference type="Proteomes" id="UP001152799">
    <property type="component" value="Chromosome 3"/>
</dbReference>
<dbReference type="PANTHER" id="PTHR39730:SF1">
    <property type="entry name" value="ENDOGLUCANASE 1"/>
    <property type="match status" value="1"/>
</dbReference>
<evidence type="ECO:0000256" key="6">
    <source>
        <dbReference type="ARBA" id="ARBA00023277"/>
    </source>
</evidence>
<dbReference type="EMBL" id="OU892279">
    <property type="protein sequence ID" value="CAG9766808.1"/>
    <property type="molecule type" value="Genomic_DNA"/>
</dbReference>
<keyword evidence="8" id="KW-0624">Polysaccharide degradation</keyword>
<evidence type="ECO:0000259" key="11">
    <source>
        <dbReference type="PROSITE" id="PS01140"/>
    </source>
</evidence>